<feature type="repeat" description="ANK" evidence="3">
    <location>
        <begin position="48"/>
        <end position="80"/>
    </location>
</feature>
<gene>
    <name evidence="5" type="primary">LOC131803642</name>
</gene>
<evidence type="ECO:0000256" key="3">
    <source>
        <dbReference type="PROSITE-ProRule" id="PRU00023"/>
    </source>
</evidence>
<evidence type="ECO:0000256" key="2">
    <source>
        <dbReference type="ARBA" id="ARBA00023043"/>
    </source>
</evidence>
<dbReference type="Gene3D" id="1.25.40.20">
    <property type="entry name" value="Ankyrin repeat-containing domain"/>
    <property type="match status" value="3"/>
</dbReference>
<reference evidence="5" key="1">
    <citation type="submission" date="2025-08" db="UniProtKB">
        <authorList>
            <consortium name="RefSeq"/>
        </authorList>
    </citation>
    <scope>IDENTIFICATION</scope>
    <source>
        <strain evidence="5">Aabys</strain>
        <tissue evidence="5">Whole body</tissue>
    </source>
</reference>
<dbReference type="InterPro" id="IPR050776">
    <property type="entry name" value="Ank_Repeat/CDKN_Inhibitor"/>
</dbReference>
<feature type="repeat" description="ANK" evidence="3">
    <location>
        <begin position="120"/>
        <end position="152"/>
    </location>
</feature>
<dbReference type="PROSITE" id="PS50088">
    <property type="entry name" value="ANK_REPEAT"/>
    <property type="match status" value="4"/>
</dbReference>
<name>A0ABM3V5K9_MUSDO</name>
<dbReference type="InterPro" id="IPR036770">
    <property type="entry name" value="Ankyrin_rpt-contain_sf"/>
</dbReference>
<evidence type="ECO:0000256" key="1">
    <source>
        <dbReference type="ARBA" id="ARBA00022737"/>
    </source>
</evidence>
<protein>
    <submittedName>
        <fullName evidence="5">Ankyrin repeat domain-containing protein 6</fullName>
    </submittedName>
</protein>
<proteinExistence type="predicted"/>
<feature type="repeat" description="ANK" evidence="3">
    <location>
        <begin position="87"/>
        <end position="119"/>
    </location>
</feature>
<dbReference type="GeneID" id="131803642"/>
<keyword evidence="1" id="KW-0677">Repeat</keyword>
<dbReference type="Pfam" id="PF00023">
    <property type="entry name" value="Ank"/>
    <property type="match status" value="1"/>
</dbReference>
<accession>A0ABM3V5K9</accession>
<keyword evidence="2 3" id="KW-0040">ANK repeat</keyword>
<dbReference type="InterPro" id="IPR002110">
    <property type="entry name" value="Ankyrin_rpt"/>
</dbReference>
<dbReference type="SMART" id="SM00248">
    <property type="entry name" value="ANK"/>
    <property type="match status" value="6"/>
</dbReference>
<dbReference type="PANTHER" id="PTHR24201">
    <property type="entry name" value="ANK_REP_REGION DOMAIN-CONTAINING PROTEIN"/>
    <property type="match status" value="1"/>
</dbReference>
<dbReference type="PROSITE" id="PS50297">
    <property type="entry name" value="ANK_REP_REGION"/>
    <property type="match status" value="3"/>
</dbReference>
<dbReference type="PANTHER" id="PTHR24201:SF13">
    <property type="entry name" value="ANKYRIN REPEAT DOMAIN-CONTAINING PROTEIN 6-LIKE"/>
    <property type="match status" value="1"/>
</dbReference>
<sequence length="293" mass="33001">MWEDPNYVMQSFSGGWTPCHEAASNGDDAHLYKLLKHFKHVFQKNNRDGNTPLHEAAKRGYSRCIIVLCETVDMINTKTNINLRNSDGFSALHLAAQNGHNQCCRELLMRGSSPHISNNYGDTPLHTACRYGHAGVARILLSAFSDCNKQNNNGDTPLHIACAMGRRKIAKLLIKSHCKTQITNIQNDTPMDIASRKQHNELLRIICSSGSTQGFYKYILHHKETPNDIVFSPYGCQSLCNSRHIFLSYLEPVSKLKLGNDEQYFFDLAGNLNKGPKCLNKLCYCEPVIKKSK</sequence>
<dbReference type="Proteomes" id="UP001652621">
    <property type="component" value="Unplaced"/>
</dbReference>
<keyword evidence="4" id="KW-1185">Reference proteome</keyword>
<evidence type="ECO:0000313" key="4">
    <source>
        <dbReference type="Proteomes" id="UP001652621"/>
    </source>
</evidence>
<organism evidence="4 5">
    <name type="scientific">Musca domestica</name>
    <name type="common">House fly</name>
    <dbReference type="NCBI Taxonomy" id="7370"/>
    <lineage>
        <taxon>Eukaryota</taxon>
        <taxon>Metazoa</taxon>
        <taxon>Ecdysozoa</taxon>
        <taxon>Arthropoda</taxon>
        <taxon>Hexapoda</taxon>
        <taxon>Insecta</taxon>
        <taxon>Pterygota</taxon>
        <taxon>Neoptera</taxon>
        <taxon>Endopterygota</taxon>
        <taxon>Diptera</taxon>
        <taxon>Brachycera</taxon>
        <taxon>Muscomorpha</taxon>
        <taxon>Muscoidea</taxon>
        <taxon>Muscidae</taxon>
        <taxon>Musca</taxon>
    </lineage>
</organism>
<dbReference type="Pfam" id="PF12796">
    <property type="entry name" value="Ank_2"/>
    <property type="match status" value="2"/>
</dbReference>
<evidence type="ECO:0000313" key="5">
    <source>
        <dbReference type="RefSeq" id="XP_058981054.1"/>
    </source>
</evidence>
<feature type="repeat" description="ANK" evidence="3">
    <location>
        <begin position="153"/>
        <end position="185"/>
    </location>
</feature>
<dbReference type="SUPFAM" id="SSF48403">
    <property type="entry name" value="Ankyrin repeat"/>
    <property type="match status" value="1"/>
</dbReference>
<dbReference type="RefSeq" id="XP_058981054.1">
    <property type="nucleotide sequence ID" value="XM_059125071.1"/>
</dbReference>